<dbReference type="Proteomes" id="UP000279600">
    <property type="component" value="Chromosome"/>
</dbReference>
<dbReference type="PANTHER" id="PTHR20941">
    <property type="entry name" value="FOLATE SYNTHESIS PROTEINS"/>
    <property type="match status" value="1"/>
</dbReference>
<dbReference type="OrthoDB" id="9811744at2"/>
<keyword evidence="5 9" id="KW-0808">Transferase</keyword>
<dbReference type="Pfam" id="PF00809">
    <property type="entry name" value="Pterin_bind"/>
    <property type="match status" value="1"/>
</dbReference>
<dbReference type="CDD" id="cd00739">
    <property type="entry name" value="DHPS"/>
    <property type="match status" value="1"/>
</dbReference>
<dbReference type="Gene3D" id="3.20.20.20">
    <property type="entry name" value="Dihydropteroate synthase-like"/>
    <property type="match status" value="1"/>
</dbReference>
<proteinExistence type="inferred from homology"/>
<comment type="cofactor">
    <cofactor evidence="2 9">
        <name>Mg(2+)</name>
        <dbReference type="ChEBI" id="CHEBI:18420"/>
    </cofactor>
</comment>
<feature type="domain" description="Pterin-binding" evidence="10">
    <location>
        <begin position="16"/>
        <end position="268"/>
    </location>
</feature>
<comment type="catalytic activity">
    <reaction evidence="1">
        <text>(7,8-dihydropterin-6-yl)methyl diphosphate + 4-aminobenzoate = 7,8-dihydropteroate + diphosphate</text>
        <dbReference type="Rhea" id="RHEA:19949"/>
        <dbReference type="ChEBI" id="CHEBI:17836"/>
        <dbReference type="ChEBI" id="CHEBI:17839"/>
        <dbReference type="ChEBI" id="CHEBI:33019"/>
        <dbReference type="ChEBI" id="CHEBI:72950"/>
        <dbReference type="EC" id="2.5.1.15"/>
    </reaction>
</comment>
<gene>
    <name evidence="11" type="primary">folP</name>
    <name evidence="11" type="ORF">EJ995_05595</name>
</gene>
<evidence type="ECO:0000256" key="6">
    <source>
        <dbReference type="ARBA" id="ARBA00022723"/>
    </source>
</evidence>
<dbReference type="KEGG" id="noj:EJ995_05595"/>
<keyword evidence="6 9" id="KW-0479">Metal-binding</keyword>
<evidence type="ECO:0000256" key="8">
    <source>
        <dbReference type="ARBA" id="ARBA00022909"/>
    </source>
</evidence>
<name>A0A3S9MWW0_9FLAO</name>
<dbReference type="RefSeq" id="WP_126446454.1">
    <property type="nucleotide sequence ID" value="NZ_CP034549.1"/>
</dbReference>
<evidence type="ECO:0000256" key="4">
    <source>
        <dbReference type="ARBA" id="ARBA00012458"/>
    </source>
</evidence>
<dbReference type="InterPro" id="IPR045031">
    <property type="entry name" value="DHP_synth-like"/>
</dbReference>
<dbReference type="NCBIfam" id="TIGR01496">
    <property type="entry name" value="DHPS"/>
    <property type="match status" value="1"/>
</dbReference>
<dbReference type="InterPro" id="IPR006390">
    <property type="entry name" value="DHP_synth_dom"/>
</dbReference>
<dbReference type="PROSITE" id="PS00792">
    <property type="entry name" value="DHPS_1"/>
    <property type="match status" value="1"/>
</dbReference>
<keyword evidence="8 9" id="KW-0289">Folate biosynthesis</keyword>
<dbReference type="GO" id="GO:0046654">
    <property type="term" value="P:tetrahydrofolate biosynthetic process"/>
    <property type="evidence" value="ECO:0007669"/>
    <property type="project" value="UniProtKB-UniPathway"/>
</dbReference>
<dbReference type="EMBL" id="CP034549">
    <property type="protein sequence ID" value="AZQ43726.1"/>
    <property type="molecule type" value="Genomic_DNA"/>
</dbReference>
<evidence type="ECO:0000313" key="11">
    <source>
        <dbReference type="EMBL" id="AZQ43726.1"/>
    </source>
</evidence>
<evidence type="ECO:0000256" key="9">
    <source>
        <dbReference type="RuleBase" id="RU361205"/>
    </source>
</evidence>
<accession>A0A3S9MWW0</accession>
<sequence length="276" mass="30598">MHTINCRGSLVDLSTPRVMGIVNVTPDSFYDGGKLKNDSDVLQQVEKMLHDGATFIDIGGYSSRPDGTDISASVEQQRVIPIIELVKRNFPDSMISCDSFRESVIKTALQHNIDIVNDISAGQLDRKMMETVGKHKVPYIMMHMRGTPQTMKTLTDYDDLIIDINRYFAERIAMARSHGIHDIIIDPGYGFAKTTAQNFELFSHQELLLSHGVPLLAGVSRKSMIYKTLGTDAAVALNGTTALHMACLLNGASILRVHDVKEAMETMKLYQALQGK</sequence>
<keyword evidence="12" id="KW-1185">Reference proteome</keyword>
<dbReference type="UniPathway" id="UPA00077">
    <property type="reaction ID" value="UER00156"/>
</dbReference>
<comment type="pathway">
    <text evidence="3 9">Cofactor biosynthesis; tetrahydrofolate biosynthesis; 7,8-dihydrofolate from 2-amino-4-hydroxy-6-hydroxymethyl-7,8-dihydropteridine diphosphate and 4-aminobenzoate: step 1/2.</text>
</comment>
<evidence type="ECO:0000256" key="1">
    <source>
        <dbReference type="ARBA" id="ARBA00000012"/>
    </source>
</evidence>
<keyword evidence="7 9" id="KW-0460">Magnesium</keyword>
<dbReference type="AlphaFoldDB" id="A0A3S9MWW0"/>
<dbReference type="PROSITE" id="PS50972">
    <property type="entry name" value="PTERIN_BINDING"/>
    <property type="match status" value="1"/>
</dbReference>
<dbReference type="PANTHER" id="PTHR20941:SF1">
    <property type="entry name" value="FOLIC ACID SYNTHESIS PROTEIN FOL1"/>
    <property type="match status" value="1"/>
</dbReference>
<comment type="function">
    <text evidence="9">Catalyzes the condensation of para-aminobenzoate (pABA) with 6-hydroxymethyl-7,8-dihydropterin diphosphate (DHPt-PP) to form 7,8-dihydropteroate (H2Pte), the immediate precursor of folate derivatives.</text>
</comment>
<dbReference type="GO" id="GO:0004156">
    <property type="term" value="F:dihydropteroate synthase activity"/>
    <property type="evidence" value="ECO:0007669"/>
    <property type="project" value="UniProtKB-EC"/>
</dbReference>
<evidence type="ECO:0000256" key="5">
    <source>
        <dbReference type="ARBA" id="ARBA00022679"/>
    </source>
</evidence>
<evidence type="ECO:0000256" key="2">
    <source>
        <dbReference type="ARBA" id="ARBA00001946"/>
    </source>
</evidence>
<dbReference type="GO" id="GO:0005829">
    <property type="term" value="C:cytosol"/>
    <property type="evidence" value="ECO:0007669"/>
    <property type="project" value="TreeGrafter"/>
</dbReference>
<dbReference type="InterPro" id="IPR000489">
    <property type="entry name" value="Pterin-binding_dom"/>
</dbReference>
<dbReference type="SUPFAM" id="SSF51717">
    <property type="entry name" value="Dihydropteroate synthetase-like"/>
    <property type="match status" value="1"/>
</dbReference>
<evidence type="ECO:0000259" key="10">
    <source>
        <dbReference type="PROSITE" id="PS50972"/>
    </source>
</evidence>
<dbReference type="EC" id="2.5.1.15" evidence="4 9"/>
<comment type="similarity">
    <text evidence="9">Belongs to the DHPS family.</text>
</comment>
<dbReference type="GO" id="GO:0046872">
    <property type="term" value="F:metal ion binding"/>
    <property type="evidence" value="ECO:0007669"/>
    <property type="project" value="UniProtKB-KW"/>
</dbReference>
<reference evidence="11 12" key="1">
    <citation type="submission" date="2018-12" db="EMBL/GenBank/DDBJ databases">
        <title>Complete genome of Nonlabens sp. MJ115.</title>
        <authorList>
            <person name="Choi H.S."/>
            <person name="Jung J."/>
        </authorList>
    </citation>
    <scope>NUCLEOTIDE SEQUENCE [LARGE SCALE GENOMIC DNA]</scope>
    <source>
        <strain evidence="11 12">MJ115</strain>
    </source>
</reference>
<protein>
    <recommendedName>
        <fullName evidence="4 9">Dihydropteroate synthase</fullName>
        <shortName evidence="9">DHPS</shortName>
        <ecNumber evidence="4 9">2.5.1.15</ecNumber>
    </recommendedName>
    <alternativeName>
        <fullName evidence="9">Dihydropteroate pyrophosphorylase</fullName>
    </alternativeName>
</protein>
<organism evidence="11 12">
    <name type="scientific">Nonlabens ponticola</name>
    <dbReference type="NCBI Taxonomy" id="2496866"/>
    <lineage>
        <taxon>Bacteria</taxon>
        <taxon>Pseudomonadati</taxon>
        <taxon>Bacteroidota</taxon>
        <taxon>Flavobacteriia</taxon>
        <taxon>Flavobacteriales</taxon>
        <taxon>Flavobacteriaceae</taxon>
        <taxon>Nonlabens</taxon>
    </lineage>
</organism>
<evidence type="ECO:0000313" key="12">
    <source>
        <dbReference type="Proteomes" id="UP000279600"/>
    </source>
</evidence>
<evidence type="ECO:0000256" key="7">
    <source>
        <dbReference type="ARBA" id="ARBA00022842"/>
    </source>
</evidence>
<evidence type="ECO:0000256" key="3">
    <source>
        <dbReference type="ARBA" id="ARBA00004763"/>
    </source>
</evidence>
<dbReference type="GO" id="GO:0046656">
    <property type="term" value="P:folic acid biosynthetic process"/>
    <property type="evidence" value="ECO:0007669"/>
    <property type="project" value="UniProtKB-KW"/>
</dbReference>
<dbReference type="InterPro" id="IPR011005">
    <property type="entry name" value="Dihydropteroate_synth-like_sf"/>
</dbReference>